<gene>
    <name evidence="1" type="ORF">ACFQNG_08195</name>
</gene>
<proteinExistence type="predicted"/>
<evidence type="ECO:0008006" key="3">
    <source>
        <dbReference type="Google" id="ProtNLM"/>
    </source>
</evidence>
<dbReference type="InterPro" id="IPR011989">
    <property type="entry name" value="ARM-like"/>
</dbReference>
<sequence length="351" mass="41064">MTELLHELQQVEAELMAGVFDDRERGWITELRPKCYEWVDHANPDVQRTAASILYWLGIDAEYGSHLLETRQKVFQLLHAHPLFQSSVADTLLQGWDELDWARMNHAYGKAVDVPIHLKAMCSGDVRLRKRGLAGIINNVYHQGGYCQAVPYTIRFLVRLLAREYPYADMQQEIIDVLLSCFADDEILVYGQTRQALREGMVLYLPYLEHEELEVQDQVIELLGKVGEGHPLAQRVLMDKIERAPWGYQRSLALYAFGYLREWSPEHAQRVVDWMRTHPSREWRRDAAVALIFFHKGKGPVEAWENILDYFLHHQPEESQAYQTFMKWWTEYLYEDLPTDPEGIIYKIASL</sequence>
<evidence type="ECO:0000313" key="2">
    <source>
        <dbReference type="Proteomes" id="UP001596500"/>
    </source>
</evidence>
<dbReference type="EMBL" id="JBHTBW010000020">
    <property type="protein sequence ID" value="MFC7441134.1"/>
    <property type="molecule type" value="Genomic_DNA"/>
</dbReference>
<comment type="caution">
    <text evidence="1">The sequence shown here is derived from an EMBL/GenBank/DDBJ whole genome shotgun (WGS) entry which is preliminary data.</text>
</comment>
<evidence type="ECO:0000313" key="1">
    <source>
        <dbReference type="EMBL" id="MFC7441134.1"/>
    </source>
</evidence>
<name>A0ABW2RJJ1_9BACL</name>
<keyword evidence="2" id="KW-1185">Reference proteome</keyword>
<protein>
    <recommendedName>
        <fullName evidence="3">HEAT repeat domain-containing protein</fullName>
    </recommendedName>
</protein>
<dbReference type="RefSeq" id="WP_379864426.1">
    <property type="nucleotide sequence ID" value="NZ_JBHTBW010000020.1"/>
</dbReference>
<accession>A0ABW2RJJ1</accession>
<dbReference type="Proteomes" id="UP001596500">
    <property type="component" value="Unassembled WGS sequence"/>
</dbReference>
<dbReference type="Gene3D" id="1.25.10.10">
    <property type="entry name" value="Leucine-rich Repeat Variant"/>
    <property type="match status" value="1"/>
</dbReference>
<organism evidence="1 2">
    <name type="scientific">Laceyella putida</name>
    <dbReference type="NCBI Taxonomy" id="110101"/>
    <lineage>
        <taxon>Bacteria</taxon>
        <taxon>Bacillati</taxon>
        <taxon>Bacillota</taxon>
        <taxon>Bacilli</taxon>
        <taxon>Bacillales</taxon>
        <taxon>Thermoactinomycetaceae</taxon>
        <taxon>Laceyella</taxon>
    </lineage>
</organism>
<dbReference type="SUPFAM" id="SSF48371">
    <property type="entry name" value="ARM repeat"/>
    <property type="match status" value="1"/>
</dbReference>
<dbReference type="InterPro" id="IPR016024">
    <property type="entry name" value="ARM-type_fold"/>
</dbReference>
<reference evidence="2" key="1">
    <citation type="journal article" date="2019" name="Int. J. Syst. Evol. Microbiol.">
        <title>The Global Catalogue of Microorganisms (GCM) 10K type strain sequencing project: providing services to taxonomists for standard genome sequencing and annotation.</title>
        <authorList>
            <consortium name="The Broad Institute Genomics Platform"/>
            <consortium name="The Broad Institute Genome Sequencing Center for Infectious Disease"/>
            <person name="Wu L."/>
            <person name="Ma J."/>
        </authorList>
    </citation>
    <scope>NUCLEOTIDE SEQUENCE [LARGE SCALE GENOMIC DNA]</scope>
    <source>
        <strain evidence="2">CGMCC 1.12942</strain>
    </source>
</reference>